<keyword evidence="3" id="KW-1185">Reference proteome</keyword>
<dbReference type="InterPro" id="IPR011051">
    <property type="entry name" value="RmlC_Cupin_sf"/>
</dbReference>
<proteinExistence type="predicted"/>
<comment type="caution">
    <text evidence="2">The sequence shown here is derived from an EMBL/GenBank/DDBJ whole genome shotgun (WGS) entry which is preliminary data.</text>
</comment>
<accession>A0A8J3PV51</accession>
<dbReference type="InterPro" id="IPR014710">
    <property type="entry name" value="RmlC-like_jellyroll"/>
</dbReference>
<reference evidence="2 3" key="1">
    <citation type="submission" date="2021-01" db="EMBL/GenBank/DDBJ databases">
        <title>Whole genome shotgun sequence of Planotetraspora kaengkrachanensis NBRC 104272.</title>
        <authorList>
            <person name="Komaki H."/>
            <person name="Tamura T."/>
        </authorList>
    </citation>
    <scope>NUCLEOTIDE SEQUENCE [LARGE SCALE GENOMIC DNA]</scope>
    <source>
        <strain evidence="2 3">NBRC 104272</strain>
    </source>
</reference>
<evidence type="ECO:0000313" key="2">
    <source>
        <dbReference type="EMBL" id="GIG81630.1"/>
    </source>
</evidence>
<dbReference type="PANTHER" id="PTHR36440:SF1">
    <property type="entry name" value="PUTATIVE (AFU_ORTHOLOGUE AFUA_8G07350)-RELATED"/>
    <property type="match status" value="1"/>
</dbReference>
<gene>
    <name evidence="2" type="ORF">Pka01_47570</name>
</gene>
<dbReference type="RefSeq" id="WP_203885001.1">
    <property type="nucleotide sequence ID" value="NZ_BAABHH010000019.1"/>
</dbReference>
<dbReference type="PANTHER" id="PTHR36440">
    <property type="entry name" value="PUTATIVE (AFU_ORTHOLOGUE AFUA_8G07350)-RELATED"/>
    <property type="match status" value="1"/>
</dbReference>
<evidence type="ECO:0000313" key="3">
    <source>
        <dbReference type="Proteomes" id="UP000630097"/>
    </source>
</evidence>
<evidence type="ECO:0000259" key="1">
    <source>
        <dbReference type="Pfam" id="PF07883"/>
    </source>
</evidence>
<dbReference type="InterPro" id="IPR013096">
    <property type="entry name" value="Cupin_2"/>
</dbReference>
<protein>
    <submittedName>
        <fullName evidence="2">Cupin</fullName>
    </submittedName>
</protein>
<dbReference type="EMBL" id="BONV01000024">
    <property type="protein sequence ID" value="GIG81630.1"/>
    <property type="molecule type" value="Genomic_DNA"/>
</dbReference>
<dbReference type="InterPro" id="IPR053146">
    <property type="entry name" value="QDO-like"/>
</dbReference>
<feature type="domain" description="Cupin type-2" evidence="1">
    <location>
        <begin position="56"/>
        <end position="122"/>
    </location>
</feature>
<dbReference type="Proteomes" id="UP000630097">
    <property type="component" value="Unassembled WGS sequence"/>
</dbReference>
<name>A0A8J3PV51_9ACTN</name>
<dbReference type="SUPFAM" id="SSF51182">
    <property type="entry name" value="RmlC-like cupins"/>
    <property type="match status" value="1"/>
</dbReference>
<dbReference type="Gene3D" id="2.60.120.10">
    <property type="entry name" value="Jelly Rolls"/>
    <property type="match status" value="1"/>
</dbReference>
<sequence>MSFPLPTPGDDPRYTKRGALYVPAGEGPAIWAAGDVYTIKATASQTGGRLGFIDASVPPGGGPEAHVHNDHDETFFLMSGELEFLDGGETFTARAGDFIHVPRGTRHRFKNNGLHTVKMIFLFTPGGPDEGFIDLFPKAVPGELPGPPTAEQIERMMTMGARTNTDLLPDLPQ</sequence>
<dbReference type="Pfam" id="PF07883">
    <property type="entry name" value="Cupin_2"/>
    <property type="match status" value="1"/>
</dbReference>
<organism evidence="2 3">
    <name type="scientific">Planotetraspora kaengkrachanensis</name>
    <dbReference type="NCBI Taxonomy" id="575193"/>
    <lineage>
        <taxon>Bacteria</taxon>
        <taxon>Bacillati</taxon>
        <taxon>Actinomycetota</taxon>
        <taxon>Actinomycetes</taxon>
        <taxon>Streptosporangiales</taxon>
        <taxon>Streptosporangiaceae</taxon>
        <taxon>Planotetraspora</taxon>
    </lineage>
</organism>
<dbReference type="AlphaFoldDB" id="A0A8J3PV51"/>